<dbReference type="Gene3D" id="3.40.190.10">
    <property type="entry name" value="Periplasmic binding protein-like II"/>
    <property type="match status" value="2"/>
</dbReference>
<proteinExistence type="inferred from homology"/>
<protein>
    <submittedName>
        <fullName evidence="5">ABC-type nitrate/sulfonate/bicarbonate transport systems periplasmic components-like protein</fullName>
    </submittedName>
</protein>
<dbReference type="eggNOG" id="arCOG01803">
    <property type="taxonomic scope" value="Archaea"/>
</dbReference>
<dbReference type="AlphaFoldDB" id="A7I9W6"/>
<dbReference type="PROSITE" id="PS51257">
    <property type="entry name" value="PROKAR_LIPOPROTEIN"/>
    <property type="match status" value="1"/>
</dbReference>
<dbReference type="OrthoDB" id="10037at2157"/>
<comment type="similarity">
    <text evidence="2">Belongs to the bacterial solute-binding protein SsuA/TauA family.</text>
</comment>
<dbReference type="SUPFAM" id="SSF53850">
    <property type="entry name" value="Periplasmic binding protein-like II"/>
    <property type="match status" value="1"/>
</dbReference>
<dbReference type="PANTHER" id="PTHR30024">
    <property type="entry name" value="ALIPHATIC SULFONATES-BINDING PROTEIN-RELATED"/>
    <property type="match status" value="1"/>
</dbReference>
<gene>
    <name evidence="5" type="ordered locus">Mboo_2013</name>
</gene>
<evidence type="ECO:0000313" key="5">
    <source>
        <dbReference type="EMBL" id="ABS56527.1"/>
    </source>
</evidence>
<evidence type="ECO:0000256" key="4">
    <source>
        <dbReference type="SAM" id="MobiDB-lite"/>
    </source>
</evidence>
<dbReference type="KEGG" id="mbn:Mboo_2013"/>
<sequence precursor="true">MTPKFHNRKKELAVIAAVSLFILLFLIIAGCTQNSSSTNSAGSSGAVASVSSGVNSSFYTIRANVNKDCSGTPWYVGVMKGYFVSGGINFVDAGALDWSLQPAALVSGQTDVVDEHPNTLIDLKLAGANVTGVALSGQEPPEGDISEYHMQWLVLNSSPYYTIQDLVANGHKPKIAVGALGICADLENNAWFRANNLSNTSFQYVIMPDPQQEAALRSGQIDVAVLHPPFYTAAEKHGGVRVITTSYDAFGPQAGTTLLVFRDADIQEHPDDVRAFIKAYKNAERWSDNHLTESGILTAGVIGLSNATPHYYSQSGAITDDEIQPWIDAMVADGDIAPGQFKPSDLYTTEFSDTWVNETAVNGPDPVDPFPSLEKSTYD</sequence>
<dbReference type="STRING" id="456442.Mboo_2013"/>
<dbReference type="GeneID" id="5411894"/>
<dbReference type="EMBL" id="CP000780">
    <property type="protein sequence ID" value="ABS56527.1"/>
    <property type="molecule type" value="Genomic_DNA"/>
</dbReference>
<organism evidence="5 6">
    <name type="scientific">Methanoregula boonei (strain DSM 21154 / JCM 14090 / 6A8)</name>
    <dbReference type="NCBI Taxonomy" id="456442"/>
    <lineage>
        <taxon>Archaea</taxon>
        <taxon>Methanobacteriati</taxon>
        <taxon>Methanobacteriota</taxon>
        <taxon>Stenosarchaea group</taxon>
        <taxon>Methanomicrobia</taxon>
        <taxon>Methanomicrobiales</taxon>
        <taxon>Methanoregulaceae</taxon>
        <taxon>Methanoregula</taxon>
    </lineage>
</organism>
<dbReference type="Proteomes" id="UP000002408">
    <property type="component" value="Chromosome"/>
</dbReference>
<evidence type="ECO:0000256" key="1">
    <source>
        <dbReference type="ARBA" id="ARBA00004418"/>
    </source>
</evidence>
<evidence type="ECO:0000256" key="3">
    <source>
        <dbReference type="ARBA" id="ARBA00022729"/>
    </source>
</evidence>
<dbReference type="PANTHER" id="PTHR30024:SF47">
    <property type="entry name" value="TAURINE-BINDING PERIPLASMIC PROTEIN"/>
    <property type="match status" value="1"/>
</dbReference>
<keyword evidence="6" id="KW-1185">Reference proteome</keyword>
<accession>A7I9W6</accession>
<feature type="region of interest" description="Disordered" evidence="4">
    <location>
        <begin position="360"/>
        <end position="379"/>
    </location>
</feature>
<keyword evidence="3" id="KW-0732">Signal</keyword>
<name>A7I9W6_METB6</name>
<dbReference type="RefSeq" id="WP_012107582.1">
    <property type="nucleotide sequence ID" value="NC_009712.1"/>
</dbReference>
<dbReference type="GO" id="GO:0042597">
    <property type="term" value="C:periplasmic space"/>
    <property type="evidence" value="ECO:0007669"/>
    <property type="project" value="UniProtKB-SubCell"/>
</dbReference>
<dbReference type="Pfam" id="PF13379">
    <property type="entry name" value="NMT1_2"/>
    <property type="match status" value="1"/>
</dbReference>
<dbReference type="HOGENOM" id="CLU_028871_5_0_2"/>
<evidence type="ECO:0000313" key="6">
    <source>
        <dbReference type="Proteomes" id="UP000002408"/>
    </source>
</evidence>
<comment type="subcellular location">
    <subcellularLocation>
        <location evidence="1">Periplasm</location>
    </subcellularLocation>
</comment>
<reference evidence="6" key="1">
    <citation type="journal article" date="2015" name="Microbiology">
        <title>Genome of Methanoregula boonei 6A8 reveals adaptations to oligotrophic peatland environments.</title>
        <authorList>
            <person name="Braeuer S."/>
            <person name="Cadillo-Quiroz H."/>
            <person name="Kyrpides N."/>
            <person name="Woyke T."/>
            <person name="Goodwin L."/>
            <person name="Detter C."/>
            <person name="Podell S."/>
            <person name="Yavitt J.B."/>
            <person name="Zinder S.H."/>
        </authorList>
    </citation>
    <scope>NUCLEOTIDE SEQUENCE [LARGE SCALE GENOMIC DNA]</scope>
    <source>
        <strain evidence="6">DSM 21154 / JCM 14090 / 6A8</strain>
    </source>
</reference>
<evidence type="ECO:0000256" key="2">
    <source>
        <dbReference type="ARBA" id="ARBA00010742"/>
    </source>
</evidence>